<sequence length="70" mass="7726">MTIGDIAQLQAALEGWDEVAGYRDSYIAENADEDGEPPETSRYWEGIADYESDLAYQGELLADAIRKVLG</sequence>
<name>A0A222YY03_9CAUD</name>
<evidence type="ECO:0000313" key="1">
    <source>
        <dbReference type="EMBL" id="ASR77182.1"/>
    </source>
</evidence>
<proteinExistence type="predicted"/>
<keyword evidence="2" id="KW-1185">Reference proteome</keyword>
<dbReference type="Proteomes" id="UP000225918">
    <property type="component" value="Segment"/>
</dbReference>
<evidence type="ECO:0000313" key="2">
    <source>
        <dbReference type="Proteomes" id="UP000225918"/>
    </source>
</evidence>
<accession>A0A222YY03</accession>
<protein>
    <submittedName>
        <fullName evidence="1">Uncharacterized protein</fullName>
    </submittedName>
</protein>
<gene>
    <name evidence="1" type="ORF">SEA_MYRADEE_75</name>
</gene>
<organism evidence="1 2">
    <name type="scientific">Mycobacterium phage MyraDee</name>
    <dbReference type="NCBI Taxonomy" id="2024303"/>
    <lineage>
        <taxon>Viruses</taxon>
        <taxon>Duplodnaviria</taxon>
        <taxon>Heunggongvirae</taxon>
        <taxon>Uroviricota</taxon>
        <taxon>Caudoviricetes</taxon>
        <taxon>Myradeevirus</taxon>
        <taxon>Myradeevirus MyraDee</taxon>
    </lineage>
</organism>
<reference evidence="2" key="1">
    <citation type="submission" date="2017-05" db="EMBL/GenBank/DDBJ databases">
        <authorList>
            <person name="Song R."/>
            <person name="Chenine A.L."/>
            <person name="Ruprecht R.M."/>
        </authorList>
    </citation>
    <scope>NUCLEOTIDE SEQUENCE [LARGE SCALE GENOMIC DNA]</scope>
</reference>
<dbReference type="EMBL" id="MF141539">
    <property type="protein sequence ID" value="ASR77182.1"/>
    <property type="molecule type" value="Genomic_DNA"/>
</dbReference>